<protein>
    <submittedName>
        <fullName evidence="1">Uncharacterized protein</fullName>
    </submittedName>
</protein>
<gene>
    <name evidence="1" type="ORF">g.19895</name>
</gene>
<proteinExistence type="predicted"/>
<reference evidence="1" key="1">
    <citation type="submission" date="2018-04" db="EMBL/GenBank/DDBJ databases">
        <title>Transcriptome of Schizaphis graminum biotype I.</title>
        <authorList>
            <person name="Scully E.D."/>
            <person name="Geib S.M."/>
            <person name="Palmer N.A."/>
            <person name="Koch K."/>
            <person name="Bradshaw J."/>
            <person name="Heng-Moss T."/>
            <person name="Sarath G."/>
        </authorList>
    </citation>
    <scope>NUCLEOTIDE SEQUENCE</scope>
</reference>
<organism evidence="1">
    <name type="scientific">Schizaphis graminum</name>
    <name type="common">Green bug aphid</name>
    <dbReference type="NCBI Taxonomy" id="13262"/>
    <lineage>
        <taxon>Eukaryota</taxon>
        <taxon>Metazoa</taxon>
        <taxon>Ecdysozoa</taxon>
        <taxon>Arthropoda</taxon>
        <taxon>Hexapoda</taxon>
        <taxon>Insecta</taxon>
        <taxon>Pterygota</taxon>
        <taxon>Neoptera</taxon>
        <taxon>Paraneoptera</taxon>
        <taxon>Hemiptera</taxon>
        <taxon>Sternorrhyncha</taxon>
        <taxon>Aphidomorpha</taxon>
        <taxon>Aphidoidea</taxon>
        <taxon>Aphididae</taxon>
        <taxon>Aphidini</taxon>
        <taxon>Schizaphis</taxon>
    </lineage>
</organism>
<name>A0A2S2NZC2_SCHGA</name>
<evidence type="ECO:0000313" key="1">
    <source>
        <dbReference type="EMBL" id="MBY22579.1"/>
    </source>
</evidence>
<dbReference type="AlphaFoldDB" id="A0A2S2NZC2"/>
<dbReference type="EMBL" id="GGMR01009960">
    <property type="protein sequence ID" value="MBY22579.1"/>
    <property type="molecule type" value="Transcribed_RNA"/>
</dbReference>
<accession>A0A2S2NZC2</accession>
<sequence length="111" mass="12988">MKKKKIIFRTYPKLTRLLTKFSDTLTIVATQSTESIDFKFCLLDDVSNKYIMLYVTDNAGMAQVIRTYYIMSTRNQISKSRKLPSNENVFKNKSLHLCHDKELGISFKFSF</sequence>